<comment type="subcellular location">
    <subcellularLocation>
        <location evidence="1">Cell membrane</location>
        <topology evidence="1">Multi-pass membrane protein</topology>
    </subcellularLocation>
</comment>
<name>A0A410FT37_BIPS1</name>
<keyword evidence="3 7" id="KW-0812">Transmembrane</keyword>
<evidence type="ECO:0000256" key="2">
    <source>
        <dbReference type="ARBA" id="ARBA00022475"/>
    </source>
</evidence>
<evidence type="ECO:0000313" key="10">
    <source>
        <dbReference type="Proteomes" id="UP000287233"/>
    </source>
</evidence>
<feature type="domain" description="Polysaccharide chain length determinant N-terminal" evidence="8">
    <location>
        <begin position="5"/>
        <end position="57"/>
    </location>
</feature>
<dbReference type="Pfam" id="PF02706">
    <property type="entry name" value="Wzz"/>
    <property type="match status" value="1"/>
</dbReference>
<protein>
    <recommendedName>
        <fullName evidence="8">Polysaccharide chain length determinant N-terminal domain-containing protein</fullName>
    </recommendedName>
</protein>
<dbReference type="AlphaFoldDB" id="A0A410FT37"/>
<evidence type="ECO:0000313" key="9">
    <source>
        <dbReference type="EMBL" id="QAA76359.1"/>
    </source>
</evidence>
<feature type="transmembrane region" description="Helical" evidence="7">
    <location>
        <begin position="20"/>
        <end position="38"/>
    </location>
</feature>
<feature type="coiled-coil region" evidence="6">
    <location>
        <begin position="147"/>
        <end position="235"/>
    </location>
</feature>
<dbReference type="InterPro" id="IPR003856">
    <property type="entry name" value="LPS_length_determ_N"/>
</dbReference>
<proteinExistence type="predicted"/>
<evidence type="ECO:0000256" key="1">
    <source>
        <dbReference type="ARBA" id="ARBA00004651"/>
    </source>
</evidence>
<keyword evidence="2" id="KW-1003">Cell membrane</keyword>
<keyword evidence="5 7" id="KW-0472">Membrane</keyword>
<evidence type="ECO:0000256" key="4">
    <source>
        <dbReference type="ARBA" id="ARBA00022989"/>
    </source>
</evidence>
<organism evidence="9 10">
    <name type="scientific">Bipolaricaulis sibiricus</name>
    <dbReference type="NCBI Taxonomy" id="2501609"/>
    <lineage>
        <taxon>Bacteria</taxon>
        <taxon>Candidatus Bipolaricaulota</taxon>
        <taxon>Candidatus Bipolaricaulia</taxon>
        <taxon>Candidatus Bipolaricaulales</taxon>
        <taxon>Candidatus Bipolaricaulaceae</taxon>
        <taxon>Candidatus Bipolaricaulis</taxon>
    </lineage>
</organism>
<dbReference type="GO" id="GO:0005886">
    <property type="term" value="C:plasma membrane"/>
    <property type="evidence" value="ECO:0007669"/>
    <property type="project" value="UniProtKB-SubCell"/>
</dbReference>
<feature type="transmembrane region" description="Helical" evidence="7">
    <location>
        <begin position="293"/>
        <end position="314"/>
    </location>
</feature>
<dbReference type="EMBL" id="CP034928">
    <property type="protein sequence ID" value="QAA76359.1"/>
    <property type="molecule type" value="Genomic_DNA"/>
</dbReference>
<dbReference type="GO" id="GO:0004713">
    <property type="term" value="F:protein tyrosine kinase activity"/>
    <property type="evidence" value="ECO:0007669"/>
    <property type="project" value="TreeGrafter"/>
</dbReference>
<evidence type="ECO:0000256" key="6">
    <source>
        <dbReference type="SAM" id="Coils"/>
    </source>
</evidence>
<gene>
    <name evidence="9" type="ORF">BIP78_0593</name>
</gene>
<accession>A0A410FT37</accession>
<dbReference type="Proteomes" id="UP000287233">
    <property type="component" value="Chromosome"/>
</dbReference>
<dbReference type="PANTHER" id="PTHR32309:SF13">
    <property type="entry name" value="FERRIC ENTEROBACTIN TRANSPORT PROTEIN FEPE"/>
    <property type="match status" value="1"/>
</dbReference>
<evidence type="ECO:0000256" key="7">
    <source>
        <dbReference type="SAM" id="Phobius"/>
    </source>
</evidence>
<evidence type="ECO:0000259" key="8">
    <source>
        <dbReference type="Pfam" id="PF02706"/>
    </source>
</evidence>
<dbReference type="InterPro" id="IPR050445">
    <property type="entry name" value="Bact_polysacc_biosynth/exp"/>
</dbReference>
<keyword evidence="6" id="KW-0175">Coiled coil</keyword>
<reference evidence="10" key="1">
    <citation type="submission" date="2018-12" db="EMBL/GenBank/DDBJ databases">
        <title>Complete genome sequence of an uncultured bacterium of the candidate phylum Bipolaricaulota.</title>
        <authorList>
            <person name="Kadnikov V.V."/>
            <person name="Mardanov A.V."/>
            <person name="Beletsky A.V."/>
            <person name="Frank Y.A."/>
            <person name="Karnachuk O.V."/>
            <person name="Ravin N.V."/>
        </authorList>
    </citation>
    <scope>NUCLEOTIDE SEQUENCE [LARGE SCALE GENOMIC DNA]</scope>
</reference>
<evidence type="ECO:0000256" key="5">
    <source>
        <dbReference type="ARBA" id="ARBA00023136"/>
    </source>
</evidence>
<dbReference type="KEGG" id="bih:BIP78_0593"/>
<dbReference type="PANTHER" id="PTHR32309">
    <property type="entry name" value="TYROSINE-PROTEIN KINASE"/>
    <property type="match status" value="1"/>
</dbReference>
<evidence type="ECO:0000256" key="3">
    <source>
        <dbReference type="ARBA" id="ARBA00022692"/>
    </source>
</evidence>
<sequence length="335" mass="35923">MDEYEVDLREYVRILWKGKWIVAGVLAVALVVAGVVTARAPVEHRAEVLLAVETPAGMPRGYSLPTAARVAERVKDPNLLSRVVLPAGVSPAWITAALEARVQGAFVQVALQGTRPAAEVGAILAGVLDALRADLAAGVAEAADRRLGEVDAARDALRARLTAWEEELDEMRAAAEASRDRLRGEIARVSNDPELLSLSVGTEATVRGYLVQKELDLLYARLQQVELALDGMERQGEAYVAGAAWKNTAEQLAALDQEEAVLRRILEEPPGPLSVVRGPALSDPLRPSLKMNLAVAGVLGLFVGVLLVFFIHALQAPENGRRDLPMDERPGPTPG</sequence>
<keyword evidence="4 7" id="KW-1133">Transmembrane helix</keyword>